<dbReference type="SUPFAM" id="SSF56954">
    <property type="entry name" value="Outer membrane efflux proteins (OEP)"/>
    <property type="match status" value="1"/>
</dbReference>
<dbReference type="Gene3D" id="1.20.1600.10">
    <property type="entry name" value="Outer membrane efflux proteins (OEP)"/>
    <property type="match status" value="1"/>
</dbReference>
<name>A0A517P124_9BACT</name>
<sequence>MFYDLIKNSCNRTFGRLAIATIALSTSVSAQQPQGRGASVADYDQLQHVNQTIDAELASPTQVQFDSGWWQPLVSRPIRNDQPQLILSLDETLVRALENSKQIKVFSELPLIRETAVIEADAAFDWTAYMEGRWDDNNDPIGNSLTAGAGIQFFEDENLSGRAGMRRRTRSGGQLDVNQQLGHQRTNSTFFVPNPQGTARLNVSFTQPLWRGRGQVYNTSLVLLAQIDKSVSDDEFNRQIQSHLLEVARSYWALYLERAVLYQKINSYVRGKEVFDRLNSRRDIDAQANQIVSAEASLKQRVSELVRARAAVKNAESRLRSLVNDDSLMENELIPSDQPSFESLPVDLNQSVTVAFQMRPELEQAIKNIKAASVRLNMAKHELLPVLNLITDGYLSGLAGSGDVGKAFGNEWSKGRPSYGIGLQYEFPVCNRAAEARHRRRQLEIRQLRNQYCTTLETVRLEVEVAVREFQTSETELSTKQQAMKARAAQLDALTQRWEQLPGEDVTASLALENLLLSQDRLAQSEFDYLQSQLTFKLSIFNLKRAMGTLMKNENVSVGRTSSCGLPQQIVDKPRHSQHQAHVEYQSDLPSDQGAVNQSPTPITTLVAAPLAAPPQPIAVPAAMKPVNVAPINYSP</sequence>
<protein>
    <submittedName>
        <fullName evidence="7">Outer membrane efflux protein</fullName>
    </submittedName>
</protein>
<keyword evidence="8" id="KW-1185">Reference proteome</keyword>
<dbReference type="PANTHER" id="PTHR30026">
    <property type="entry name" value="OUTER MEMBRANE PROTEIN TOLC"/>
    <property type="match status" value="1"/>
</dbReference>
<keyword evidence="2" id="KW-1134">Transmembrane beta strand</keyword>
<dbReference type="RefSeq" id="WP_419189340.1">
    <property type="nucleotide sequence ID" value="NZ_CP036526.1"/>
</dbReference>
<keyword evidence="3" id="KW-0812">Transmembrane</keyword>
<evidence type="ECO:0000256" key="4">
    <source>
        <dbReference type="ARBA" id="ARBA00023136"/>
    </source>
</evidence>
<dbReference type="EMBL" id="CP036526">
    <property type="protein sequence ID" value="QDT13086.1"/>
    <property type="molecule type" value="Genomic_DNA"/>
</dbReference>
<feature type="compositionally biased region" description="Polar residues" evidence="6">
    <location>
        <begin position="588"/>
        <end position="599"/>
    </location>
</feature>
<dbReference type="GO" id="GO:0015288">
    <property type="term" value="F:porin activity"/>
    <property type="evidence" value="ECO:0007669"/>
    <property type="project" value="TreeGrafter"/>
</dbReference>
<evidence type="ECO:0000256" key="6">
    <source>
        <dbReference type="SAM" id="MobiDB-lite"/>
    </source>
</evidence>
<dbReference type="GO" id="GO:0015562">
    <property type="term" value="F:efflux transmembrane transporter activity"/>
    <property type="evidence" value="ECO:0007669"/>
    <property type="project" value="InterPro"/>
</dbReference>
<dbReference type="AlphaFoldDB" id="A0A517P124"/>
<dbReference type="Proteomes" id="UP000319817">
    <property type="component" value="Chromosome"/>
</dbReference>
<gene>
    <name evidence="7" type="ORF">K239x_51020</name>
</gene>
<accession>A0A517P124</accession>
<evidence type="ECO:0000313" key="8">
    <source>
        <dbReference type="Proteomes" id="UP000319817"/>
    </source>
</evidence>
<dbReference type="InterPro" id="IPR051906">
    <property type="entry name" value="TolC-like"/>
</dbReference>
<evidence type="ECO:0000256" key="5">
    <source>
        <dbReference type="ARBA" id="ARBA00023237"/>
    </source>
</evidence>
<keyword evidence="5" id="KW-0998">Cell outer membrane</keyword>
<dbReference type="PANTHER" id="PTHR30026:SF23">
    <property type="entry name" value="TO APRF-PUTATIVE OUTER MEMBRANE EFFLUX PROTEIN OR SECRETED ALKALINE PHOSPHATASE-RELATED"/>
    <property type="match status" value="1"/>
</dbReference>
<organism evidence="7 8">
    <name type="scientific">Stieleria marina</name>
    <dbReference type="NCBI Taxonomy" id="1930275"/>
    <lineage>
        <taxon>Bacteria</taxon>
        <taxon>Pseudomonadati</taxon>
        <taxon>Planctomycetota</taxon>
        <taxon>Planctomycetia</taxon>
        <taxon>Pirellulales</taxon>
        <taxon>Pirellulaceae</taxon>
        <taxon>Stieleria</taxon>
    </lineage>
</organism>
<evidence type="ECO:0000256" key="3">
    <source>
        <dbReference type="ARBA" id="ARBA00022692"/>
    </source>
</evidence>
<comment type="subcellular location">
    <subcellularLocation>
        <location evidence="1">Cell outer membrane</location>
    </subcellularLocation>
</comment>
<dbReference type="GO" id="GO:0009279">
    <property type="term" value="C:cell outer membrane"/>
    <property type="evidence" value="ECO:0007669"/>
    <property type="project" value="UniProtKB-SubCell"/>
</dbReference>
<reference evidence="7 8" key="1">
    <citation type="submission" date="2019-02" db="EMBL/GenBank/DDBJ databases">
        <title>Deep-cultivation of Planctomycetes and their phenomic and genomic characterization uncovers novel biology.</title>
        <authorList>
            <person name="Wiegand S."/>
            <person name="Jogler M."/>
            <person name="Boedeker C."/>
            <person name="Pinto D."/>
            <person name="Vollmers J."/>
            <person name="Rivas-Marin E."/>
            <person name="Kohn T."/>
            <person name="Peeters S.H."/>
            <person name="Heuer A."/>
            <person name="Rast P."/>
            <person name="Oberbeckmann S."/>
            <person name="Bunk B."/>
            <person name="Jeske O."/>
            <person name="Meyerdierks A."/>
            <person name="Storesund J.E."/>
            <person name="Kallscheuer N."/>
            <person name="Luecker S."/>
            <person name="Lage O.M."/>
            <person name="Pohl T."/>
            <person name="Merkel B.J."/>
            <person name="Hornburger P."/>
            <person name="Mueller R.-W."/>
            <person name="Bruemmer F."/>
            <person name="Labrenz M."/>
            <person name="Spormann A.M."/>
            <person name="Op den Camp H."/>
            <person name="Overmann J."/>
            <person name="Amann R."/>
            <person name="Jetten M.S.M."/>
            <person name="Mascher T."/>
            <person name="Medema M.H."/>
            <person name="Devos D.P."/>
            <person name="Kaster A.-K."/>
            <person name="Ovreas L."/>
            <person name="Rohde M."/>
            <person name="Galperin M.Y."/>
            <person name="Jogler C."/>
        </authorList>
    </citation>
    <scope>NUCLEOTIDE SEQUENCE [LARGE SCALE GENOMIC DNA]</scope>
    <source>
        <strain evidence="7 8">K23_9</strain>
    </source>
</reference>
<proteinExistence type="predicted"/>
<keyword evidence="4" id="KW-0472">Membrane</keyword>
<evidence type="ECO:0000313" key="7">
    <source>
        <dbReference type="EMBL" id="QDT13086.1"/>
    </source>
</evidence>
<dbReference type="GO" id="GO:1990281">
    <property type="term" value="C:efflux pump complex"/>
    <property type="evidence" value="ECO:0007669"/>
    <property type="project" value="TreeGrafter"/>
</dbReference>
<feature type="region of interest" description="Disordered" evidence="6">
    <location>
        <begin position="574"/>
        <end position="600"/>
    </location>
</feature>
<evidence type="ECO:0000256" key="1">
    <source>
        <dbReference type="ARBA" id="ARBA00004442"/>
    </source>
</evidence>
<evidence type="ECO:0000256" key="2">
    <source>
        <dbReference type="ARBA" id="ARBA00022452"/>
    </source>
</evidence>